<evidence type="ECO:0000313" key="2">
    <source>
        <dbReference type="EMBL" id="KLA32234.1"/>
    </source>
</evidence>
<organism evidence="2 3">
    <name type="scientific">Bacillus cereus</name>
    <dbReference type="NCBI Taxonomy" id="1396"/>
    <lineage>
        <taxon>Bacteria</taxon>
        <taxon>Bacillati</taxon>
        <taxon>Bacillota</taxon>
        <taxon>Bacilli</taxon>
        <taxon>Bacillales</taxon>
        <taxon>Bacillaceae</taxon>
        <taxon>Bacillus</taxon>
        <taxon>Bacillus cereus group</taxon>
    </lineage>
</organism>
<sequence>MTLPTTRPRASSDERYDTKGTSTCAATDPSPIKNEATNNKIALFIKTVVVRATALRNNNIIINFLFSTISPKGTRNSKPTTYPICVSVTINPALLLESPISLLITPIKGCA</sequence>
<name>A0A0G8F724_BACCE</name>
<gene>
    <name evidence="2" type="ORF">B4077_0990</name>
</gene>
<protein>
    <submittedName>
        <fullName evidence="2">Uncharacterized protein</fullName>
    </submittedName>
</protein>
<accession>A0A0G8F724</accession>
<comment type="caution">
    <text evidence="2">The sequence shown here is derived from an EMBL/GenBank/DDBJ whole genome shotgun (WGS) entry which is preliminary data.</text>
</comment>
<evidence type="ECO:0000256" key="1">
    <source>
        <dbReference type="SAM" id="MobiDB-lite"/>
    </source>
</evidence>
<dbReference type="Proteomes" id="UP000035214">
    <property type="component" value="Unassembled WGS sequence"/>
</dbReference>
<feature type="region of interest" description="Disordered" evidence="1">
    <location>
        <begin position="1"/>
        <end position="31"/>
    </location>
</feature>
<evidence type="ECO:0000313" key="3">
    <source>
        <dbReference type="Proteomes" id="UP000035214"/>
    </source>
</evidence>
<dbReference type="EMBL" id="LCYI01000009">
    <property type="protein sequence ID" value="KLA32234.1"/>
    <property type="molecule type" value="Genomic_DNA"/>
</dbReference>
<reference evidence="2 3" key="1">
    <citation type="submission" date="2015-04" db="EMBL/GenBank/DDBJ databases">
        <title>Draft Genome Sequences of Eight Spore-Forming Food Isolates of Bacillus cereus Genome sequencing.</title>
        <authorList>
            <person name="Krawcyk A.O."/>
            <person name="de Jong A."/>
            <person name="Eijlander R.T."/>
            <person name="Berendsen E.M."/>
            <person name="Holsappel S."/>
            <person name="Wells-Bennik M."/>
            <person name="Kuipers O.P."/>
        </authorList>
    </citation>
    <scope>NUCLEOTIDE SEQUENCE [LARGE SCALE GENOMIC DNA]</scope>
    <source>
        <strain evidence="2 3">B4077</strain>
    </source>
</reference>
<proteinExistence type="predicted"/>
<dbReference type="AlphaFoldDB" id="A0A0G8F724"/>